<dbReference type="Gramene" id="TraesJUL1A03G00121990.1">
    <property type="protein sequence ID" value="TraesJUL1A03G00121990.1.CDS1"/>
    <property type="gene ID" value="TraesJUL1A03G00121990"/>
</dbReference>
<sequence length="84" mass="8865">MVNTSAAPNSTYCGTIHHRLIGTGTLGRSARPASAAIRSRRVSTSAATTMDTSESTIPTPMRCSMVIPEETPVQRRASGTMARS</sequence>
<dbReference type="EnsemblPlants" id="TraesCS1A02G269700.1">
    <property type="protein sequence ID" value="TraesCS1A02G269700.1.cds1"/>
    <property type="gene ID" value="TraesCS1A02G269700"/>
</dbReference>
<accession>A0A3B5Y2G6</accession>
<dbReference type="Gramene" id="TraesLAC1A03G00125050.1">
    <property type="protein sequence ID" value="TraesLAC1A03G00125050.1.CDS1"/>
    <property type="gene ID" value="TraesLAC1A03G00125050"/>
</dbReference>
<evidence type="ECO:0000313" key="2">
    <source>
        <dbReference type="EnsemblPlants" id="TraesCS1A02G269700.1.cds1"/>
    </source>
</evidence>
<dbReference type="Gramene" id="TraesCS1A03G0683900.1">
    <property type="protein sequence ID" value="TraesCS1A03G0683900.1.CDS1"/>
    <property type="gene ID" value="TraesCS1A03G0683900"/>
</dbReference>
<proteinExistence type="predicted"/>
<feature type="compositionally biased region" description="Low complexity" evidence="1">
    <location>
        <begin position="28"/>
        <end position="49"/>
    </location>
</feature>
<evidence type="ECO:0000256" key="1">
    <source>
        <dbReference type="SAM" id="MobiDB-lite"/>
    </source>
</evidence>
<dbReference type="Gramene" id="TraesCS1A02G269700.1">
    <property type="protein sequence ID" value="TraesCS1A02G269700.1.cds1"/>
    <property type="gene ID" value="TraesCS1A02G269700"/>
</dbReference>
<name>A0A3B5Y2G6_WHEAT</name>
<dbReference type="Gramene" id="TraesRN1A0100728500.1">
    <property type="protein sequence ID" value="TraesRN1A0100728500.1"/>
    <property type="gene ID" value="TraesRN1A0100728500"/>
</dbReference>
<feature type="region of interest" description="Disordered" evidence="1">
    <location>
        <begin position="26"/>
        <end position="59"/>
    </location>
</feature>
<dbReference type="Gramene" id="TraesNOR1A03G00123280.1">
    <property type="protein sequence ID" value="TraesNOR1A03G00123280.1.CDS1"/>
    <property type="gene ID" value="TraesNOR1A03G00123280"/>
</dbReference>
<dbReference type="Gramene" id="TraesLDM1A03G00122630.1">
    <property type="protein sequence ID" value="TraesLDM1A03G00122630.1.CDS1"/>
    <property type="gene ID" value="TraesLDM1A03G00122630"/>
</dbReference>
<reference evidence="2" key="1">
    <citation type="submission" date="2018-08" db="EMBL/GenBank/DDBJ databases">
        <authorList>
            <person name="Rossello M."/>
        </authorList>
    </citation>
    <scope>NUCLEOTIDE SEQUENCE [LARGE SCALE GENOMIC DNA]</scope>
    <source>
        <strain evidence="2">cv. Chinese Spring</strain>
    </source>
</reference>
<dbReference type="Gramene" id="TraesARI1A03G00124310.1">
    <property type="protein sequence ID" value="TraesARI1A03G00124310.1.CDS1"/>
    <property type="gene ID" value="TraesARI1A03G00124310"/>
</dbReference>
<organism evidence="2">
    <name type="scientific">Triticum aestivum</name>
    <name type="common">Wheat</name>
    <dbReference type="NCBI Taxonomy" id="4565"/>
    <lineage>
        <taxon>Eukaryota</taxon>
        <taxon>Viridiplantae</taxon>
        <taxon>Streptophyta</taxon>
        <taxon>Embryophyta</taxon>
        <taxon>Tracheophyta</taxon>
        <taxon>Spermatophyta</taxon>
        <taxon>Magnoliopsida</taxon>
        <taxon>Liliopsida</taxon>
        <taxon>Poales</taxon>
        <taxon>Poaceae</taxon>
        <taxon>BOP clade</taxon>
        <taxon>Pooideae</taxon>
        <taxon>Triticodae</taxon>
        <taxon>Triticeae</taxon>
        <taxon>Triticinae</taxon>
        <taxon>Triticum</taxon>
    </lineage>
</organism>
<dbReference type="Gramene" id="TraesSTA1A03G00122880.1">
    <property type="protein sequence ID" value="TraesSTA1A03G00122880.1.CDS1"/>
    <property type="gene ID" value="TraesSTA1A03G00122880"/>
</dbReference>
<dbReference type="Proteomes" id="UP000019116">
    <property type="component" value="Chromosome 1A"/>
</dbReference>
<dbReference type="Gramene" id="TraesSYM1A03G00125590.1">
    <property type="protein sequence ID" value="TraesSYM1A03G00125590.1.CDS1"/>
    <property type="gene ID" value="TraesSYM1A03G00125590"/>
</dbReference>
<dbReference type="OMA" id="NCGASHH"/>
<dbReference type="AlphaFoldDB" id="A0A3B5Y2G6"/>
<dbReference type="Gramene" id="TraesJAG1A03G00122220.1">
    <property type="protein sequence ID" value="TraesJAG1A03G00122220.1.CDS1"/>
    <property type="gene ID" value="TraesJAG1A03G00122220"/>
</dbReference>
<protein>
    <submittedName>
        <fullName evidence="2">Uncharacterized protein</fullName>
    </submittedName>
</protein>
<keyword evidence="3" id="KW-1185">Reference proteome</keyword>
<reference evidence="2" key="2">
    <citation type="submission" date="2018-10" db="UniProtKB">
        <authorList>
            <consortium name="EnsemblPlants"/>
        </authorList>
    </citation>
    <scope>IDENTIFICATION</scope>
</reference>
<evidence type="ECO:0000313" key="3">
    <source>
        <dbReference type="Proteomes" id="UP000019116"/>
    </source>
</evidence>
<dbReference type="Gramene" id="TraesMAC1A03G00123930.1">
    <property type="protein sequence ID" value="TraesMAC1A03G00123930.1.CDS1"/>
    <property type="gene ID" value="TraesMAC1A03G00123930"/>
</dbReference>